<geneLocation type="plasmid" evidence="8 9">
    <name>p2Vster</name>
</geneLocation>
<dbReference type="Gene3D" id="3.40.50.1390">
    <property type="entry name" value="Resolvase, N-terminal catalytic domain"/>
    <property type="match status" value="1"/>
</dbReference>
<dbReference type="SMART" id="SM00857">
    <property type="entry name" value="Resolvase"/>
    <property type="match status" value="1"/>
</dbReference>
<evidence type="ECO:0000256" key="1">
    <source>
        <dbReference type="ARBA" id="ARBA00009913"/>
    </source>
</evidence>
<dbReference type="Pfam" id="PF00239">
    <property type="entry name" value="Resolvase"/>
    <property type="match status" value="1"/>
</dbReference>
<dbReference type="Pfam" id="PF02796">
    <property type="entry name" value="HTH_7"/>
    <property type="match status" value="1"/>
</dbReference>
<comment type="similarity">
    <text evidence="1">Belongs to the site-specific recombinase resolvase family.</text>
</comment>
<dbReference type="Gene3D" id="1.10.10.60">
    <property type="entry name" value="Homeodomain-like"/>
    <property type="match status" value="1"/>
</dbReference>
<evidence type="ECO:0000256" key="3">
    <source>
        <dbReference type="ARBA" id="ARBA00023125"/>
    </source>
</evidence>
<dbReference type="InterPro" id="IPR009057">
    <property type="entry name" value="Homeodomain-like_sf"/>
</dbReference>
<keyword evidence="9" id="KW-1185">Reference proteome</keyword>
<sequence length="186" mass="21049">MKGQIIGYVRVSTVDQNIERQLEQLQHCDELFIDKVSGKDVERPKLQEMMRHIRRGDIIEVTSIDRLARNNIDLQNLVKEITAKGVVIKFLKEGLTFGAEGNDNAISKMMLTMLAAISEFERALIRERQREGIALAKAKGKYKGRSPKLTPEQVEQLKQRIAAGESKSSVAKAFGITRMTVYAYLK</sequence>
<dbReference type="PROSITE" id="PS51736">
    <property type="entry name" value="RECOMBINASES_3"/>
    <property type="match status" value="1"/>
</dbReference>
<dbReference type="RefSeq" id="WP_026353726.1">
    <property type="nucleotide sequence ID" value="NZ_CP091512.1"/>
</dbReference>
<dbReference type="InterPro" id="IPR006120">
    <property type="entry name" value="Resolvase_HTH_dom"/>
</dbReference>
<evidence type="ECO:0000259" key="6">
    <source>
        <dbReference type="PROSITE" id="PS51736"/>
    </source>
</evidence>
<dbReference type="Proteomes" id="UP000832034">
    <property type="component" value="Chromosome"/>
</dbReference>
<dbReference type="InterPro" id="IPR006118">
    <property type="entry name" value="Recombinase_CS"/>
</dbReference>
<dbReference type="CDD" id="cd03768">
    <property type="entry name" value="SR_ResInv"/>
    <property type="match status" value="1"/>
</dbReference>
<dbReference type="InterPro" id="IPR036162">
    <property type="entry name" value="Resolvase-like_N_sf"/>
</dbReference>
<evidence type="ECO:0000256" key="2">
    <source>
        <dbReference type="ARBA" id="ARBA00022908"/>
    </source>
</evidence>
<dbReference type="CDD" id="cd00569">
    <property type="entry name" value="HTH_Hin_like"/>
    <property type="match status" value="1"/>
</dbReference>
<dbReference type="SUPFAM" id="SSF53041">
    <property type="entry name" value="Resolvase-like"/>
    <property type="match status" value="1"/>
</dbReference>
<keyword evidence="4" id="KW-0233">DNA recombination</keyword>
<dbReference type="Proteomes" id="UP000832034">
    <property type="component" value="Plasmid p2Vster"/>
</dbReference>
<protein>
    <submittedName>
        <fullName evidence="8">Recombinase family protein</fullName>
    </submittedName>
</protein>
<evidence type="ECO:0000256" key="5">
    <source>
        <dbReference type="PROSITE-ProRule" id="PRU10137"/>
    </source>
</evidence>
<keyword evidence="8" id="KW-0614">Plasmid</keyword>
<proteinExistence type="inferred from homology"/>
<evidence type="ECO:0000313" key="7">
    <source>
        <dbReference type="EMBL" id="UOO91330.1"/>
    </source>
</evidence>
<accession>A0ABY4EGD3</accession>
<reference evidence="8" key="1">
    <citation type="submission" date="2021-12" db="EMBL/GenBank/DDBJ databases">
        <authorList>
            <person name="Veyrier F.J."/>
        </authorList>
    </citation>
    <scope>NUCLEOTIDE SEQUENCE</scope>
    <source>
        <strain evidence="8">SAG 1488-6</strain>
        <plasmid evidence="8">p2Vster</plasmid>
    </source>
</reference>
<evidence type="ECO:0000256" key="4">
    <source>
        <dbReference type="ARBA" id="ARBA00023172"/>
    </source>
</evidence>
<evidence type="ECO:0000313" key="9">
    <source>
        <dbReference type="Proteomes" id="UP000832034"/>
    </source>
</evidence>
<keyword evidence="3" id="KW-0238">DNA-binding</keyword>
<dbReference type="PROSITE" id="PS00397">
    <property type="entry name" value="RECOMBINASES_1"/>
    <property type="match status" value="1"/>
</dbReference>
<organism evidence="8 9">
    <name type="scientific">Vitreoscilla stercoraria</name>
    <dbReference type="NCBI Taxonomy" id="61"/>
    <lineage>
        <taxon>Bacteria</taxon>
        <taxon>Pseudomonadati</taxon>
        <taxon>Pseudomonadota</taxon>
        <taxon>Betaproteobacteria</taxon>
        <taxon>Neisseriales</taxon>
        <taxon>Neisseriaceae</taxon>
        <taxon>Vitreoscilla</taxon>
    </lineage>
</organism>
<dbReference type="PANTHER" id="PTHR30461">
    <property type="entry name" value="DNA-INVERTASE FROM LAMBDOID PROPHAGE"/>
    <property type="match status" value="1"/>
</dbReference>
<evidence type="ECO:0000313" key="8">
    <source>
        <dbReference type="EMBL" id="UOO93768.1"/>
    </source>
</evidence>
<dbReference type="PANTHER" id="PTHR30461:SF26">
    <property type="entry name" value="RESOLVASE HOMOLOG YNEB"/>
    <property type="match status" value="1"/>
</dbReference>
<dbReference type="EMBL" id="CP091514">
    <property type="protein sequence ID" value="UOO93768.1"/>
    <property type="molecule type" value="Genomic_DNA"/>
</dbReference>
<gene>
    <name evidence="7" type="ORF">LVJ81_06530</name>
    <name evidence="8" type="ORF">LVJ81_13030</name>
</gene>
<keyword evidence="2" id="KW-0229">DNA integration</keyword>
<dbReference type="InterPro" id="IPR006119">
    <property type="entry name" value="Resolv_N"/>
</dbReference>
<dbReference type="SUPFAM" id="SSF46689">
    <property type="entry name" value="Homeodomain-like"/>
    <property type="match status" value="1"/>
</dbReference>
<feature type="active site" description="O-(5'-phospho-DNA)-serine intermediate" evidence="5">
    <location>
        <position position="12"/>
    </location>
</feature>
<reference evidence="8" key="2">
    <citation type="journal article" date="2022" name="Res Sq">
        <title>Evolution of multicellular longitudinally dividing oral cavity symbionts (Neisseriaceae).</title>
        <authorList>
            <person name="Nyongesa S."/>
            <person name="Weber P."/>
            <person name="Bernet E."/>
            <person name="Pullido F."/>
            <person name="Nieckarz M."/>
            <person name="Delaby M."/>
            <person name="Nieves C."/>
            <person name="Viehboeck T."/>
            <person name="Krause N."/>
            <person name="Rivera-Millot A."/>
            <person name="Nakamura A."/>
            <person name="Vischer N."/>
            <person name="VanNieuwenhze M."/>
            <person name="Brun Y."/>
            <person name="Cava F."/>
            <person name="Bulgheresi S."/>
            <person name="Veyrier F."/>
        </authorList>
    </citation>
    <scope>NUCLEOTIDE SEQUENCE</scope>
    <source>
        <strain evidence="8">SAG 1488-6</strain>
        <plasmid evidence="8">p2Vster</plasmid>
    </source>
</reference>
<feature type="domain" description="Resolvase/invertase-type recombinase catalytic" evidence="6">
    <location>
        <begin position="4"/>
        <end position="140"/>
    </location>
</feature>
<dbReference type="EMBL" id="CP091512">
    <property type="protein sequence ID" value="UOO91330.1"/>
    <property type="molecule type" value="Genomic_DNA"/>
</dbReference>
<dbReference type="InterPro" id="IPR050639">
    <property type="entry name" value="SSR_resolvase"/>
</dbReference>
<name>A0ABY4EGD3_VITST</name>